<sequence>MANQQKSLVLGMLAYAAQKDVAPQQLCKLSGIDLKTFLKREDVVLTQKQLHDLWYNAGHLSKDPLFGLHFGESLQLAALGIVGEIVKSSSTVGEAVTHAAALAHLLTALFRIEVEQSKHHFTIRFIPFKDEAKAPSLPFRHTMDLFMVFTVHELDGLLLTKVKPHAVRFSYSIPDITEYERVLRCRPVKRTGEYALVFEKKYWDMPILTANYELQHVLLQKVGVVPPQLNNNQTYQAKIYNYLLANSYLGIVSLETVSANFNVSVRSLQRKLKEEGVKYQEVTEEVRKSLALNYLSSGSYNVKEVSHILGYNEISAFTRAFKRWTGTTPVSYQHK</sequence>
<evidence type="ECO:0000256" key="1">
    <source>
        <dbReference type="ARBA" id="ARBA00023015"/>
    </source>
</evidence>
<dbReference type="InterPro" id="IPR018060">
    <property type="entry name" value="HTH_AraC"/>
</dbReference>
<dbReference type="SMART" id="SM00342">
    <property type="entry name" value="HTH_ARAC"/>
    <property type="match status" value="1"/>
</dbReference>
<keyword evidence="6" id="KW-1185">Reference proteome</keyword>
<gene>
    <name evidence="5" type="ORF">ABR189_15295</name>
</gene>
<evidence type="ECO:0000313" key="6">
    <source>
        <dbReference type="Proteomes" id="UP001549749"/>
    </source>
</evidence>
<dbReference type="Proteomes" id="UP001549749">
    <property type="component" value="Unassembled WGS sequence"/>
</dbReference>
<evidence type="ECO:0000256" key="2">
    <source>
        <dbReference type="ARBA" id="ARBA00023125"/>
    </source>
</evidence>
<evidence type="ECO:0000313" key="5">
    <source>
        <dbReference type="EMBL" id="MET6998747.1"/>
    </source>
</evidence>
<keyword evidence="3" id="KW-0804">Transcription</keyword>
<proteinExistence type="predicted"/>
<reference evidence="5 6" key="1">
    <citation type="submission" date="2024-06" db="EMBL/GenBank/DDBJ databases">
        <title>Chitinophaga defluvii sp. nov., isolated from municipal sewage.</title>
        <authorList>
            <person name="Zhang L."/>
        </authorList>
    </citation>
    <scope>NUCLEOTIDE SEQUENCE [LARGE SCALE GENOMIC DNA]</scope>
    <source>
        <strain evidence="5 6">H8</strain>
    </source>
</reference>
<dbReference type="PANTHER" id="PTHR47894:SF1">
    <property type="entry name" value="HTH-TYPE TRANSCRIPTIONAL REGULATOR VQSM"/>
    <property type="match status" value="1"/>
</dbReference>
<dbReference type="RefSeq" id="WP_354661387.1">
    <property type="nucleotide sequence ID" value="NZ_JBEXAC010000002.1"/>
</dbReference>
<dbReference type="PROSITE" id="PS01124">
    <property type="entry name" value="HTH_ARAC_FAMILY_2"/>
    <property type="match status" value="1"/>
</dbReference>
<dbReference type="EMBL" id="JBEXAC010000002">
    <property type="protein sequence ID" value="MET6998747.1"/>
    <property type="molecule type" value="Genomic_DNA"/>
</dbReference>
<accession>A0ABV2T6V2</accession>
<dbReference type="Gene3D" id="1.10.10.60">
    <property type="entry name" value="Homeodomain-like"/>
    <property type="match status" value="1"/>
</dbReference>
<evidence type="ECO:0000259" key="4">
    <source>
        <dbReference type="PROSITE" id="PS01124"/>
    </source>
</evidence>
<dbReference type="InterPro" id="IPR020449">
    <property type="entry name" value="Tscrpt_reg_AraC-type_HTH"/>
</dbReference>
<protein>
    <submittedName>
        <fullName evidence="5">AraC family transcriptional regulator ligand-binding domain-containing protein</fullName>
    </submittedName>
</protein>
<name>A0ABV2T6V2_9BACT</name>
<keyword evidence="2" id="KW-0238">DNA-binding</keyword>
<dbReference type="InterPro" id="IPR032687">
    <property type="entry name" value="AraC-type_N"/>
</dbReference>
<feature type="domain" description="HTH araC/xylS-type" evidence="4">
    <location>
        <begin position="237"/>
        <end position="335"/>
    </location>
</feature>
<dbReference type="InterPro" id="IPR009057">
    <property type="entry name" value="Homeodomain-like_sf"/>
</dbReference>
<organism evidence="5 6">
    <name type="scientific">Chitinophaga defluvii</name>
    <dbReference type="NCBI Taxonomy" id="3163343"/>
    <lineage>
        <taxon>Bacteria</taxon>
        <taxon>Pseudomonadati</taxon>
        <taxon>Bacteroidota</taxon>
        <taxon>Chitinophagia</taxon>
        <taxon>Chitinophagales</taxon>
        <taxon>Chitinophagaceae</taxon>
        <taxon>Chitinophaga</taxon>
    </lineage>
</organism>
<keyword evidence="1" id="KW-0805">Transcription regulation</keyword>
<dbReference type="PANTHER" id="PTHR47894">
    <property type="entry name" value="HTH-TYPE TRANSCRIPTIONAL REGULATOR GADX"/>
    <property type="match status" value="1"/>
</dbReference>
<comment type="caution">
    <text evidence="5">The sequence shown here is derived from an EMBL/GenBank/DDBJ whole genome shotgun (WGS) entry which is preliminary data.</text>
</comment>
<dbReference type="Pfam" id="PF12833">
    <property type="entry name" value="HTH_18"/>
    <property type="match status" value="1"/>
</dbReference>
<dbReference type="Pfam" id="PF12625">
    <property type="entry name" value="Arabinose_bd"/>
    <property type="match status" value="1"/>
</dbReference>
<evidence type="ECO:0000256" key="3">
    <source>
        <dbReference type="ARBA" id="ARBA00023163"/>
    </source>
</evidence>
<dbReference type="SUPFAM" id="SSF46689">
    <property type="entry name" value="Homeodomain-like"/>
    <property type="match status" value="1"/>
</dbReference>
<dbReference type="PRINTS" id="PR00032">
    <property type="entry name" value="HTHARAC"/>
</dbReference>